<dbReference type="EMBL" id="NKUA01000010">
    <property type="protein sequence ID" value="PYD78935.1"/>
    <property type="molecule type" value="Genomic_DNA"/>
</dbReference>
<feature type="compositionally biased region" description="Basic and acidic residues" evidence="1">
    <location>
        <begin position="1"/>
        <end position="11"/>
    </location>
</feature>
<comment type="caution">
    <text evidence="2">The sequence shown here is derived from an EMBL/GenBank/DDBJ whole genome shotgun (WGS) entry which is preliminary data.</text>
</comment>
<reference evidence="2 3" key="1">
    <citation type="submission" date="2017-07" db="EMBL/GenBank/DDBJ databases">
        <title>A draft genome sequence of Komagataeibacter sucrofermentans LMG 18788.</title>
        <authorList>
            <person name="Skraban J."/>
            <person name="Cleenwerck I."/>
            <person name="Vandamme P."/>
            <person name="Trcek J."/>
        </authorList>
    </citation>
    <scope>NUCLEOTIDE SEQUENCE [LARGE SCALE GENOMIC DNA]</scope>
    <source>
        <strain evidence="2 3">LMG 18788</strain>
    </source>
</reference>
<evidence type="ECO:0000256" key="1">
    <source>
        <dbReference type="SAM" id="MobiDB-lite"/>
    </source>
</evidence>
<keyword evidence="3" id="KW-1185">Reference proteome</keyword>
<evidence type="ECO:0000313" key="2">
    <source>
        <dbReference type="EMBL" id="PYD78935.1"/>
    </source>
</evidence>
<gene>
    <name evidence="2" type="ORF">CFR77_08925</name>
</gene>
<organism evidence="2 3">
    <name type="scientific">Komagataeibacter sucrofermentans</name>
    <dbReference type="NCBI Taxonomy" id="1053551"/>
    <lineage>
        <taxon>Bacteria</taxon>
        <taxon>Pseudomonadati</taxon>
        <taxon>Pseudomonadota</taxon>
        <taxon>Alphaproteobacteria</taxon>
        <taxon>Acetobacterales</taxon>
        <taxon>Acetobacteraceae</taxon>
        <taxon>Komagataeibacter</taxon>
    </lineage>
</organism>
<feature type="region of interest" description="Disordered" evidence="1">
    <location>
        <begin position="1"/>
        <end position="35"/>
    </location>
</feature>
<evidence type="ECO:0000313" key="3">
    <source>
        <dbReference type="Proteomes" id="UP000247814"/>
    </source>
</evidence>
<dbReference type="RefSeq" id="WP_110569220.1">
    <property type="nucleotide sequence ID" value="NZ_CP137147.1"/>
</dbReference>
<dbReference type="Proteomes" id="UP000247814">
    <property type="component" value="Unassembled WGS sequence"/>
</dbReference>
<protein>
    <submittedName>
        <fullName evidence="2">Uncharacterized protein</fullName>
    </submittedName>
</protein>
<sequence>MMTADQEHTDAARSGPEGDDAPLPPENGGKKGWLKSKLASVAERTGKVKEGVKDYYRSDASQEKIQWLRDKTLSIRDSELLEKYGPLIEQTIRQVASSAAFDILADELIIARFADLVIAHLPPHAQIVLRKTGMDRLLTAALSRAKEPILRKIAAIRLNGVPAADAMKAQPLQIEASPATPGKDETQK</sequence>
<dbReference type="AlphaFoldDB" id="A0A318QIR6"/>
<dbReference type="OrthoDB" id="7261903at2"/>
<proteinExistence type="predicted"/>
<accession>A0A318QIR6</accession>
<name>A0A318QIR6_9PROT</name>